<dbReference type="AlphaFoldDB" id="A0AA38XPR4"/>
<dbReference type="InterPro" id="IPR002109">
    <property type="entry name" value="Glutaredoxin"/>
</dbReference>
<dbReference type="CDD" id="cd03028">
    <property type="entry name" value="GRX_PICOT_like"/>
    <property type="match status" value="1"/>
</dbReference>
<dbReference type="EMBL" id="JAPDRN010000165">
    <property type="protein sequence ID" value="KAJ9617342.1"/>
    <property type="molecule type" value="Genomic_DNA"/>
</dbReference>
<dbReference type="SUPFAM" id="SSF51735">
    <property type="entry name" value="NAD(P)-binding Rossmann-fold domains"/>
    <property type="match status" value="1"/>
</dbReference>
<sequence>MQQIQAEVDRYPLVLFMKGTPQYPMCGYSSRAVQALMAAGAASLRTVNVLEEPEIRANLPRFSNLPTFPQLFINGELIGGCDIVMELAWPSTSPADGALDGRPLQGRVVLVAGAGGGLGSAAAVAAAEAGATVVLLGRKPRRLDRVYAQVQAVGPEPLLYPLDLEGAGPDDYAELAQAVAQELGRLDGLLVCAAHFPGLTPFELADPASFARAVHVTLTAPAWLAQACLPLLRQREDAALVFTVDAVERVGQAYWGGYGAAQHGLRGLIGSLHDELARSPVRVSGLYPGPLRTALRARAYSIDQDPAARGPEAAAAAAVTLLSAAGQAWRGQVLDAGNPPSTSEGVRKAE</sequence>
<dbReference type="GO" id="GO:0016020">
    <property type="term" value="C:membrane"/>
    <property type="evidence" value="ECO:0007669"/>
    <property type="project" value="TreeGrafter"/>
</dbReference>
<dbReference type="PANTHER" id="PTHR44196:SF4">
    <property type="entry name" value="SHORT CHAIN DEHYDROGENASE"/>
    <property type="match status" value="1"/>
</dbReference>
<dbReference type="InterPro" id="IPR036249">
    <property type="entry name" value="Thioredoxin-like_sf"/>
</dbReference>
<dbReference type="InterPro" id="IPR033658">
    <property type="entry name" value="GRX_PICOT-like"/>
</dbReference>
<keyword evidence="2" id="KW-0560">Oxidoreductase</keyword>
<dbReference type="Gene3D" id="3.40.30.10">
    <property type="entry name" value="Glutaredoxin"/>
    <property type="match status" value="1"/>
</dbReference>
<comment type="caution">
    <text evidence="4">The sequence shown here is derived from an EMBL/GenBank/DDBJ whole genome shotgun (WGS) entry which is preliminary data.</text>
</comment>
<dbReference type="InterPro" id="IPR002347">
    <property type="entry name" value="SDR_fam"/>
</dbReference>
<dbReference type="PRINTS" id="PR00081">
    <property type="entry name" value="GDHRDH"/>
</dbReference>
<dbReference type="Gene3D" id="3.40.50.720">
    <property type="entry name" value="NAD(P)-binding Rossmann-like Domain"/>
    <property type="match status" value="1"/>
</dbReference>
<dbReference type="GO" id="GO:0016491">
    <property type="term" value="F:oxidoreductase activity"/>
    <property type="evidence" value="ECO:0007669"/>
    <property type="project" value="UniProtKB-KW"/>
</dbReference>
<dbReference type="Pfam" id="PF00106">
    <property type="entry name" value="adh_short"/>
    <property type="match status" value="1"/>
</dbReference>
<proteinExistence type="inferred from homology"/>
<evidence type="ECO:0000256" key="1">
    <source>
        <dbReference type="ARBA" id="ARBA00006484"/>
    </source>
</evidence>
<name>A0AA38XPR4_9EURO</name>
<feature type="domain" description="Glutaredoxin" evidence="3">
    <location>
        <begin position="14"/>
        <end position="78"/>
    </location>
</feature>
<protein>
    <recommendedName>
        <fullName evidence="3">Glutaredoxin domain-containing protein</fullName>
    </recommendedName>
</protein>
<dbReference type="InterPro" id="IPR036291">
    <property type="entry name" value="NAD(P)-bd_dom_sf"/>
</dbReference>
<evidence type="ECO:0000259" key="3">
    <source>
        <dbReference type="Pfam" id="PF00462"/>
    </source>
</evidence>
<dbReference type="PANTHER" id="PTHR44196">
    <property type="entry name" value="DEHYDROGENASE/REDUCTASE SDR FAMILY MEMBER 7B"/>
    <property type="match status" value="1"/>
</dbReference>
<reference evidence="4" key="1">
    <citation type="submission" date="2022-10" db="EMBL/GenBank/DDBJ databases">
        <title>Culturing micro-colonial fungi from biological soil crusts in the Mojave desert and describing Neophaeococcomyces mojavensis, and introducing the new genera and species Taxawa tesnikishii.</title>
        <authorList>
            <person name="Kurbessoian T."/>
            <person name="Stajich J.E."/>
        </authorList>
    </citation>
    <scope>NUCLEOTIDE SEQUENCE</scope>
    <source>
        <strain evidence="4">TK_35</strain>
    </source>
</reference>
<dbReference type="Pfam" id="PF00462">
    <property type="entry name" value="Glutaredoxin"/>
    <property type="match status" value="1"/>
</dbReference>
<accession>A0AA38XPR4</accession>
<dbReference type="PROSITE" id="PS51354">
    <property type="entry name" value="GLUTAREDOXIN_2"/>
    <property type="match status" value="1"/>
</dbReference>
<gene>
    <name evidence="4" type="ORF">H2204_013881</name>
</gene>
<comment type="similarity">
    <text evidence="1">Belongs to the short-chain dehydrogenases/reductases (SDR) family.</text>
</comment>
<evidence type="ECO:0000256" key="2">
    <source>
        <dbReference type="ARBA" id="ARBA00023002"/>
    </source>
</evidence>
<organism evidence="4">
    <name type="scientific">Knufia peltigerae</name>
    <dbReference type="NCBI Taxonomy" id="1002370"/>
    <lineage>
        <taxon>Eukaryota</taxon>
        <taxon>Fungi</taxon>
        <taxon>Dikarya</taxon>
        <taxon>Ascomycota</taxon>
        <taxon>Pezizomycotina</taxon>
        <taxon>Eurotiomycetes</taxon>
        <taxon>Chaetothyriomycetidae</taxon>
        <taxon>Chaetothyriales</taxon>
        <taxon>Trichomeriaceae</taxon>
        <taxon>Knufia</taxon>
    </lineage>
</organism>
<dbReference type="SUPFAM" id="SSF52833">
    <property type="entry name" value="Thioredoxin-like"/>
    <property type="match status" value="1"/>
</dbReference>
<evidence type="ECO:0000313" key="4">
    <source>
        <dbReference type="EMBL" id="KAJ9617342.1"/>
    </source>
</evidence>